<accession>A0A062U2W6</accession>
<evidence type="ECO:0000313" key="1">
    <source>
        <dbReference type="EMBL" id="RAN32825.1"/>
    </source>
</evidence>
<proteinExistence type="predicted"/>
<sequence length="67" mass="7855">MSLSIQDLEEGRRIAALVVRYCGEKYFPLFDRFDREVQKRRSAKDRIEAALSRPTPETPSERPPLDF</sequence>
<protein>
    <submittedName>
        <fullName evidence="1">Uncharacterized protein</fullName>
    </submittedName>
</protein>
<dbReference type="OrthoDB" id="7620545at2"/>
<evidence type="ECO:0000313" key="2">
    <source>
        <dbReference type="Proteomes" id="UP000249123"/>
    </source>
</evidence>
<dbReference type="RefSeq" id="WP_034824187.1">
    <property type="nucleotide sequence ID" value="NZ_AWFA01000004.1"/>
</dbReference>
<reference evidence="1 2" key="1">
    <citation type="submission" date="2013-04" db="EMBL/GenBank/DDBJ databases">
        <title>Hyphomonas sp. T24B3 Genome Sequencing.</title>
        <authorList>
            <person name="Lai Q."/>
            <person name="Shao Z."/>
        </authorList>
    </citation>
    <scope>NUCLEOTIDE SEQUENCE [LARGE SCALE GENOMIC DNA]</scope>
    <source>
        <strain evidence="1 2">T24B3</strain>
    </source>
</reference>
<name>A0A062U2W6_9PROT</name>
<dbReference type="Proteomes" id="UP000249123">
    <property type="component" value="Unassembled WGS sequence"/>
</dbReference>
<dbReference type="STRING" id="1280941.HY2_07725"/>
<dbReference type="AlphaFoldDB" id="A0A062U2W6"/>
<comment type="caution">
    <text evidence="1">The sequence shown here is derived from an EMBL/GenBank/DDBJ whole genome shotgun (WGS) entry which is preliminary data.</text>
</comment>
<keyword evidence="2" id="KW-1185">Reference proteome</keyword>
<organism evidence="1 2">
    <name type="scientific">Hyphomonas pacifica</name>
    <dbReference type="NCBI Taxonomy" id="1280941"/>
    <lineage>
        <taxon>Bacteria</taxon>
        <taxon>Pseudomonadati</taxon>
        <taxon>Pseudomonadota</taxon>
        <taxon>Alphaproteobacteria</taxon>
        <taxon>Hyphomonadales</taxon>
        <taxon>Hyphomonadaceae</taxon>
        <taxon>Hyphomonas</taxon>
    </lineage>
</organism>
<gene>
    <name evidence="1" type="ORF">HY3_13915</name>
</gene>
<dbReference type="EMBL" id="AWFB01000026">
    <property type="protein sequence ID" value="RAN32825.1"/>
    <property type="molecule type" value="Genomic_DNA"/>
</dbReference>